<dbReference type="Proteomes" id="UP001049176">
    <property type="component" value="Chromosome 2"/>
</dbReference>
<accession>A0A9P7UZY9</accession>
<proteinExistence type="predicted"/>
<dbReference type="GeneID" id="66074124"/>
<sequence>MNVSGPELWTCWTCNKCMHVNSRRHHLRGKQHLKKARTAPINANVLSPQQPAQTTGPPEPPSNPPQLVPPSRPEPTAIVPNADSNLGEYWTCEDCNNRRMHMRDREPHLAGKLHKTILARRSLEADQPEDMPSVSSASPRHIRGLSGRGGRGSGPGGSGRGGEGVGRGSNSGGFSYRGGVVSRGRGGDNGSGGGGGGGGGGPGRGGGGGGGPGRGGRGRGRGRQPRYSVLRGSDAQDMIDFLAELGHGRIPGGGGCSSGDDYTYDRHSGHWY</sequence>
<dbReference type="KEGG" id="more:E1B28_005048"/>
<feature type="region of interest" description="Disordered" evidence="1">
    <location>
        <begin position="122"/>
        <end position="233"/>
    </location>
</feature>
<gene>
    <name evidence="2" type="ORF">E1B28_005048</name>
</gene>
<reference evidence="2" key="1">
    <citation type="journal article" date="2021" name="Genome Biol. Evol.">
        <title>The assembled and annotated genome of the fairy-ring fungus Marasmius oreades.</title>
        <authorList>
            <person name="Hiltunen M."/>
            <person name="Ament-Velasquez S.L."/>
            <person name="Johannesson H."/>
        </authorList>
    </citation>
    <scope>NUCLEOTIDE SEQUENCE</scope>
    <source>
        <strain evidence="2">03SP1</strain>
    </source>
</reference>
<feature type="compositionally biased region" description="Gly residues" evidence="1">
    <location>
        <begin position="187"/>
        <end position="215"/>
    </location>
</feature>
<feature type="compositionally biased region" description="Low complexity" evidence="1">
    <location>
        <begin position="172"/>
        <end position="183"/>
    </location>
</feature>
<feature type="compositionally biased region" description="Gly residues" evidence="1">
    <location>
        <begin position="146"/>
        <end position="171"/>
    </location>
</feature>
<evidence type="ECO:0000313" key="3">
    <source>
        <dbReference type="Proteomes" id="UP001049176"/>
    </source>
</evidence>
<keyword evidence="3" id="KW-1185">Reference proteome</keyword>
<evidence type="ECO:0000313" key="2">
    <source>
        <dbReference type="EMBL" id="KAG7097728.1"/>
    </source>
</evidence>
<feature type="region of interest" description="Disordered" evidence="1">
    <location>
        <begin position="47"/>
        <end position="82"/>
    </location>
</feature>
<name>A0A9P7UZY9_9AGAR</name>
<protein>
    <submittedName>
        <fullName evidence="2">Uncharacterized protein</fullName>
    </submittedName>
</protein>
<dbReference type="RefSeq" id="XP_043014198.1">
    <property type="nucleotide sequence ID" value="XM_043149592.1"/>
</dbReference>
<dbReference type="AlphaFoldDB" id="A0A9P7UZY9"/>
<feature type="compositionally biased region" description="Polar residues" evidence="1">
    <location>
        <begin position="47"/>
        <end position="56"/>
    </location>
</feature>
<comment type="caution">
    <text evidence="2">The sequence shown here is derived from an EMBL/GenBank/DDBJ whole genome shotgun (WGS) entry which is preliminary data.</text>
</comment>
<evidence type="ECO:0000256" key="1">
    <source>
        <dbReference type="SAM" id="MobiDB-lite"/>
    </source>
</evidence>
<organism evidence="2 3">
    <name type="scientific">Marasmius oreades</name>
    <name type="common">fairy-ring Marasmius</name>
    <dbReference type="NCBI Taxonomy" id="181124"/>
    <lineage>
        <taxon>Eukaryota</taxon>
        <taxon>Fungi</taxon>
        <taxon>Dikarya</taxon>
        <taxon>Basidiomycota</taxon>
        <taxon>Agaricomycotina</taxon>
        <taxon>Agaricomycetes</taxon>
        <taxon>Agaricomycetidae</taxon>
        <taxon>Agaricales</taxon>
        <taxon>Marasmiineae</taxon>
        <taxon>Marasmiaceae</taxon>
        <taxon>Marasmius</taxon>
    </lineage>
</organism>
<feature type="compositionally biased region" description="Pro residues" evidence="1">
    <location>
        <begin position="57"/>
        <end position="73"/>
    </location>
</feature>
<dbReference type="EMBL" id="CM032182">
    <property type="protein sequence ID" value="KAG7097728.1"/>
    <property type="molecule type" value="Genomic_DNA"/>
</dbReference>